<dbReference type="InterPro" id="IPR027417">
    <property type="entry name" value="P-loop_NTPase"/>
</dbReference>
<evidence type="ECO:0000313" key="1">
    <source>
        <dbReference type="EMBL" id="TGE15976.1"/>
    </source>
</evidence>
<dbReference type="OrthoDB" id="9803432at2"/>
<dbReference type="AlphaFoldDB" id="A0A4Z0PLA5"/>
<dbReference type="Pfam" id="PF13245">
    <property type="entry name" value="AAA_19"/>
    <property type="match status" value="1"/>
</dbReference>
<comment type="caution">
    <text evidence="1">The sequence shown here is derived from an EMBL/GenBank/DDBJ whole genome shotgun (WGS) entry which is preliminary data.</text>
</comment>
<accession>A0A4Z0PLA5</accession>
<gene>
    <name evidence="1" type="ORF">E5J99_11135</name>
</gene>
<protein>
    <recommendedName>
        <fullName evidence="3">ATP-dependent endonuclease</fullName>
    </recommendedName>
</protein>
<keyword evidence="2" id="KW-1185">Reference proteome</keyword>
<sequence length="86" mass="9466">MVLTAVQTATLTSFCKFLERPDEPVLLLRGYAGTGKKHLLQALLAELAGRQMRAVLLAPTGRAERVMAQQTGRKETAIIHRGIYDC</sequence>
<dbReference type="RefSeq" id="WP_135497876.1">
    <property type="nucleotide sequence ID" value="NZ_SRLD01000019.1"/>
</dbReference>
<evidence type="ECO:0000313" key="2">
    <source>
        <dbReference type="Proteomes" id="UP000297739"/>
    </source>
</evidence>
<reference evidence="1 2" key="1">
    <citation type="submission" date="2019-04" db="EMBL/GenBank/DDBJ databases">
        <authorList>
            <person name="Feng G."/>
            <person name="Zhang J."/>
            <person name="Zhu H."/>
        </authorList>
    </citation>
    <scope>NUCLEOTIDE SEQUENCE [LARGE SCALE GENOMIC DNA]</scope>
    <source>
        <strain evidence="1 2">JCM 17223</strain>
    </source>
</reference>
<dbReference type="SUPFAM" id="SSF52540">
    <property type="entry name" value="P-loop containing nucleoside triphosphate hydrolases"/>
    <property type="match status" value="1"/>
</dbReference>
<proteinExistence type="predicted"/>
<dbReference type="Gene3D" id="3.40.50.300">
    <property type="entry name" value="P-loop containing nucleotide triphosphate hydrolases"/>
    <property type="match status" value="1"/>
</dbReference>
<name>A0A4Z0PLA5_9BACT</name>
<dbReference type="Proteomes" id="UP000297739">
    <property type="component" value="Unassembled WGS sequence"/>
</dbReference>
<organism evidence="1 2">
    <name type="scientific">Hymenobacter elongatus</name>
    <dbReference type="NCBI Taxonomy" id="877208"/>
    <lineage>
        <taxon>Bacteria</taxon>
        <taxon>Pseudomonadati</taxon>
        <taxon>Bacteroidota</taxon>
        <taxon>Cytophagia</taxon>
        <taxon>Cytophagales</taxon>
        <taxon>Hymenobacteraceae</taxon>
        <taxon>Hymenobacter</taxon>
    </lineage>
</organism>
<evidence type="ECO:0008006" key="3">
    <source>
        <dbReference type="Google" id="ProtNLM"/>
    </source>
</evidence>
<dbReference type="EMBL" id="SRLD01000019">
    <property type="protein sequence ID" value="TGE15976.1"/>
    <property type="molecule type" value="Genomic_DNA"/>
</dbReference>